<accession>A0A7W6A6B4</accession>
<evidence type="ECO:0000313" key="1">
    <source>
        <dbReference type="EMBL" id="MBB3872495.1"/>
    </source>
</evidence>
<evidence type="ECO:0000313" key="2">
    <source>
        <dbReference type="Proteomes" id="UP000532936"/>
    </source>
</evidence>
<dbReference type="Proteomes" id="UP000532936">
    <property type="component" value="Unassembled WGS sequence"/>
</dbReference>
<gene>
    <name evidence="1" type="ORF">GGR11_002048</name>
</gene>
<dbReference type="EMBL" id="JACIDA010000002">
    <property type="protein sequence ID" value="MBB3872495.1"/>
    <property type="molecule type" value="Genomic_DNA"/>
</dbReference>
<reference evidence="1 2" key="1">
    <citation type="submission" date="2020-08" db="EMBL/GenBank/DDBJ databases">
        <title>Genomic Encyclopedia of Type Strains, Phase IV (KMG-IV): sequencing the most valuable type-strain genomes for metagenomic binning, comparative biology and taxonomic classification.</title>
        <authorList>
            <person name="Goeker M."/>
        </authorList>
    </citation>
    <scope>NUCLEOTIDE SEQUENCE [LARGE SCALE GENOMIC DNA]</scope>
    <source>
        <strain evidence="1 2">DSM 14878</strain>
    </source>
</reference>
<organism evidence="1 2">
    <name type="scientific">Brevundimonas mediterranea</name>
    <dbReference type="NCBI Taxonomy" id="74329"/>
    <lineage>
        <taxon>Bacteria</taxon>
        <taxon>Pseudomonadati</taxon>
        <taxon>Pseudomonadota</taxon>
        <taxon>Alphaproteobacteria</taxon>
        <taxon>Caulobacterales</taxon>
        <taxon>Caulobacteraceae</taxon>
        <taxon>Brevundimonas</taxon>
    </lineage>
</organism>
<name>A0A7W6A6B4_9CAUL</name>
<dbReference type="RefSeq" id="WP_183196667.1">
    <property type="nucleotide sequence ID" value="NZ_JACIDA010000002.1"/>
</dbReference>
<proteinExistence type="predicted"/>
<dbReference type="AlphaFoldDB" id="A0A7W6A6B4"/>
<sequence length="191" mass="21456">MAFDGTPLQTAVRVGRANVSLPQNPLPTEVYRTRGEERIAGSFETAQLDDDDRFNSAQEHPALQVRLPRADLATVKPLSLGRLQVLQSWEGFVMEINDTEGTFGARLADLTDEENTEEYAEFDLSEVDSDDQELLRVGGVFRWLIGYRENQFGRRERVSSIVFRRLPAWTARDLEAAKAEGAAVANALLWD</sequence>
<comment type="caution">
    <text evidence="1">The sequence shown here is derived from an EMBL/GenBank/DDBJ whole genome shotgun (WGS) entry which is preliminary data.</text>
</comment>
<protein>
    <submittedName>
        <fullName evidence="1">Uncharacterized protein</fullName>
    </submittedName>
</protein>